<organism evidence="2 3">
    <name type="scientific">Streptomyces rameus</name>
    <dbReference type="NCBI Taxonomy" id="68261"/>
    <lineage>
        <taxon>Bacteria</taxon>
        <taxon>Bacillati</taxon>
        <taxon>Actinomycetota</taxon>
        <taxon>Actinomycetes</taxon>
        <taxon>Kitasatosporales</taxon>
        <taxon>Streptomycetaceae</taxon>
        <taxon>Streptomyces</taxon>
    </lineage>
</organism>
<proteinExistence type="predicted"/>
<evidence type="ECO:0008006" key="4">
    <source>
        <dbReference type="Google" id="ProtNLM"/>
    </source>
</evidence>
<reference evidence="2 3" key="1">
    <citation type="journal article" date="2019" name="Int. J. Syst. Evol. Microbiol.">
        <title>The Global Catalogue of Microorganisms (GCM) 10K type strain sequencing project: providing services to taxonomists for standard genome sequencing and annotation.</title>
        <authorList>
            <consortium name="The Broad Institute Genomics Platform"/>
            <consortium name="The Broad Institute Genome Sequencing Center for Infectious Disease"/>
            <person name="Wu L."/>
            <person name="Ma J."/>
        </authorList>
    </citation>
    <scope>NUCLEOTIDE SEQUENCE [LARGE SCALE GENOMIC DNA]</scope>
    <source>
        <strain evidence="2 3">JCM 11574</strain>
    </source>
</reference>
<accession>A0ABN3UZ19</accession>
<evidence type="ECO:0000256" key="1">
    <source>
        <dbReference type="SAM" id="MobiDB-lite"/>
    </source>
</evidence>
<dbReference type="Proteomes" id="UP001500893">
    <property type="component" value="Unassembled WGS sequence"/>
</dbReference>
<evidence type="ECO:0000313" key="3">
    <source>
        <dbReference type="Proteomes" id="UP001500893"/>
    </source>
</evidence>
<protein>
    <recommendedName>
        <fullName evidence="4">Gliding motility protein</fullName>
    </recommendedName>
</protein>
<gene>
    <name evidence="2" type="ORF">GCM10010521_55990</name>
</gene>
<name>A0ABN3UZ19_9ACTN</name>
<feature type="compositionally biased region" description="Low complexity" evidence="1">
    <location>
        <begin position="14"/>
        <end position="37"/>
    </location>
</feature>
<comment type="caution">
    <text evidence="2">The sequence shown here is derived from an EMBL/GenBank/DDBJ whole genome shotgun (WGS) entry which is preliminary data.</text>
</comment>
<evidence type="ECO:0000313" key="2">
    <source>
        <dbReference type="EMBL" id="GAA2771232.1"/>
    </source>
</evidence>
<dbReference type="EMBL" id="BAAAVM010000105">
    <property type="protein sequence ID" value="GAA2771232.1"/>
    <property type="molecule type" value="Genomic_DNA"/>
</dbReference>
<sequence length="110" mass="10659">MGVFARLLGRSKAAPEASDAAAGADTEPAAAPAGTEPDVAEAAEQADRTESAEPRGAGAAKVTEAAGDGREDVAVRSDAGPDDAAEGTGIPRQQSAGAAADSEAGEGARR</sequence>
<dbReference type="RefSeq" id="WP_345056968.1">
    <property type="nucleotide sequence ID" value="NZ_BAAAVM010000105.1"/>
</dbReference>
<keyword evidence="3" id="KW-1185">Reference proteome</keyword>
<feature type="region of interest" description="Disordered" evidence="1">
    <location>
        <begin position="1"/>
        <end position="110"/>
    </location>
</feature>